<gene>
    <name evidence="1" type="ORF">NOR51B_1683</name>
</gene>
<organism evidence="1 2">
    <name type="scientific">Luminiphilus syltensis NOR5-1B</name>
    <dbReference type="NCBI Taxonomy" id="565045"/>
    <lineage>
        <taxon>Bacteria</taxon>
        <taxon>Pseudomonadati</taxon>
        <taxon>Pseudomonadota</taxon>
        <taxon>Gammaproteobacteria</taxon>
        <taxon>Cellvibrionales</taxon>
        <taxon>Halieaceae</taxon>
        <taxon>Luminiphilus</taxon>
    </lineage>
</organism>
<evidence type="ECO:0000313" key="2">
    <source>
        <dbReference type="Proteomes" id="UP000004699"/>
    </source>
</evidence>
<reference evidence="2" key="1">
    <citation type="journal article" date="2013" name="BMC Microbiol.">
        <title>Taxonomy and evolution of bacteriochlorophyll a-containing members of the OM60/NOR5 clade of marine gammaproteobacteria: description of Luminiphilus syltensis gen. nov., sp. nov., reclassification of Haliea rubra as Pseudohaliea rubra gen. nov., comb. nov., and emendation of Chromatocurvus halotolerans.</title>
        <authorList>
            <person name="Spring S."/>
            <person name="Riedel T."/>
            <person name="Sproer C."/>
            <person name="Yan S."/>
            <person name="Harder J."/>
            <person name="Fuchs B.M."/>
        </authorList>
    </citation>
    <scope>NUCLEOTIDE SEQUENCE [LARGE SCALE GENOMIC DNA]</scope>
    <source>
        <strain evidence="2">NOR51-B</strain>
    </source>
</reference>
<proteinExistence type="predicted"/>
<sequence>MHRLTLHCCEAVIPSERLLVYQVSEGGTVYDFLTVPVPVPDTGFPRPHDRIEVWDKI</sequence>
<protein>
    <submittedName>
        <fullName evidence="1">Uncharacterized protein</fullName>
    </submittedName>
</protein>
<evidence type="ECO:0000313" key="1">
    <source>
        <dbReference type="EMBL" id="EED35736.1"/>
    </source>
</evidence>
<dbReference type="STRING" id="565045.NOR51B_1683"/>
<keyword evidence="2" id="KW-1185">Reference proteome</keyword>
<dbReference type="Proteomes" id="UP000004699">
    <property type="component" value="Unassembled WGS sequence"/>
</dbReference>
<dbReference type="Gene3D" id="3.40.50.300">
    <property type="entry name" value="P-loop containing nucleotide triphosphate hydrolases"/>
    <property type="match status" value="1"/>
</dbReference>
<name>B8KRF2_9GAMM</name>
<dbReference type="InterPro" id="IPR027417">
    <property type="entry name" value="P-loop_NTPase"/>
</dbReference>
<dbReference type="HOGENOM" id="CLU_2991321_0_0_6"/>
<dbReference type="EMBL" id="DS999411">
    <property type="protein sequence ID" value="EED35736.1"/>
    <property type="molecule type" value="Genomic_DNA"/>
</dbReference>
<dbReference type="RefSeq" id="WP_009020482.1">
    <property type="nucleotide sequence ID" value="NZ_DS999411.1"/>
</dbReference>
<accession>B8KRF2</accession>
<dbReference type="AlphaFoldDB" id="B8KRF2"/>